<evidence type="ECO:0000313" key="3">
    <source>
        <dbReference type="EMBL" id="QJI01383.1"/>
    </source>
</evidence>
<feature type="compositionally biased region" description="Basic and acidic residues" evidence="1">
    <location>
        <begin position="81"/>
        <end position="99"/>
    </location>
</feature>
<dbReference type="EMBL" id="MT144556">
    <property type="protein sequence ID" value="QJA54987.1"/>
    <property type="molecule type" value="Genomic_DNA"/>
</dbReference>
<accession>A0A6H2A5X3</accession>
<dbReference type="EMBL" id="MT144919">
    <property type="protein sequence ID" value="QJI01383.1"/>
    <property type="molecule type" value="Genomic_DNA"/>
</dbReference>
<gene>
    <name evidence="2" type="ORF">TM448A06364_0011</name>
    <name evidence="3" type="ORF">TM448B02499_0015</name>
</gene>
<evidence type="ECO:0000313" key="2">
    <source>
        <dbReference type="EMBL" id="QJA54987.1"/>
    </source>
</evidence>
<sequence length="99" mass="11767">MVGNKIKMNGEVQRYTIQAHDDRYFILTKPMNAMKSYIYCIVDLERKVRSTDNLVFGSFKEYNTKEGAEENLKMLQNGEMELSRRKEKRLEPEELKQLN</sequence>
<organism evidence="2">
    <name type="scientific">viral metagenome</name>
    <dbReference type="NCBI Taxonomy" id="1070528"/>
    <lineage>
        <taxon>unclassified sequences</taxon>
        <taxon>metagenomes</taxon>
        <taxon>organismal metagenomes</taxon>
    </lineage>
</organism>
<protein>
    <submittedName>
        <fullName evidence="2">Uncharacterized protein</fullName>
    </submittedName>
</protein>
<evidence type="ECO:0000256" key="1">
    <source>
        <dbReference type="SAM" id="MobiDB-lite"/>
    </source>
</evidence>
<dbReference type="AlphaFoldDB" id="A0A6H2A5X3"/>
<reference evidence="2" key="1">
    <citation type="submission" date="2020-03" db="EMBL/GenBank/DDBJ databases">
        <title>The deep terrestrial virosphere.</title>
        <authorList>
            <person name="Holmfeldt K."/>
            <person name="Nilsson E."/>
            <person name="Simone D."/>
            <person name="Lopez-Fernandez M."/>
            <person name="Wu X."/>
            <person name="de Brujin I."/>
            <person name="Lundin D."/>
            <person name="Andersson A."/>
            <person name="Bertilsson S."/>
            <person name="Dopson M."/>
        </authorList>
    </citation>
    <scope>NUCLEOTIDE SEQUENCE</scope>
    <source>
        <strain evidence="2">TM448A06364</strain>
        <strain evidence="3">TM448B02499</strain>
    </source>
</reference>
<proteinExistence type="predicted"/>
<feature type="region of interest" description="Disordered" evidence="1">
    <location>
        <begin position="76"/>
        <end position="99"/>
    </location>
</feature>
<name>A0A6H2A5X3_9ZZZZ</name>